<dbReference type="GO" id="GO:0003724">
    <property type="term" value="F:RNA helicase activity"/>
    <property type="evidence" value="ECO:0007669"/>
    <property type="project" value="UniProtKB-EC"/>
</dbReference>
<dbReference type="CDD" id="cd18787">
    <property type="entry name" value="SF2_C_DEAD"/>
    <property type="match status" value="1"/>
</dbReference>
<dbReference type="Pfam" id="PF00271">
    <property type="entry name" value="Helicase_C"/>
    <property type="match status" value="1"/>
</dbReference>
<feature type="domain" description="Helicase ATP-binding" evidence="11">
    <location>
        <begin position="97"/>
        <end position="273"/>
    </location>
</feature>
<evidence type="ECO:0000256" key="4">
    <source>
        <dbReference type="ARBA" id="ARBA00022806"/>
    </source>
</evidence>
<dbReference type="Pfam" id="PF00270">
    <property type="entry name" value="DEAD"/>
    <property type="match status" value="1"/>
</dbReference>
<dbReference type="EMBL" id="JACHEO010000007">
    <property type="protein sequence ID" value="MBB5347842.1"/>
    <property type="molecule type" value="Genomic_DNA"/>
</dbReference>
<dbReference type="CDD" id="cd00268">
    <property type="entry name" value="DEADc"/>
    <property type="match status" value="1"/>
</dbReference>
<dbReference type="SUPFAM" id="SSF52540">
    <property type="entry name" value="P-loop containing nucleoside triphosphate hydrolases"/>
    <property type="match status" value="1"/>
</dbReference>
<feature type="region of interest" description="Disordered" evidence="10">
    <location>
        <begin position="1"/>
        <end position="45"/>
    </location>
</feature>
<feature type="short sequence motif" description="Q motif" evidence="8">
    <location>
        <begin position="66"/>
        <end position="94"/>
    </location>
</feature>
<dbReference type="InterPro" id="IPR044742">
    <property type="entry name" value="DEAD/DEAH_RhlB"/>
</dbReference>
<gene>
    <name evidence="14" type="ORF">HNQ81_001571</name>
</gene>
<dbReference type="SMART" id="SM00487">
    <property type="entry name" value="DEXDc"/>
    <property type="match status" value="1"/>
</dbReference>
<evidence type="ECO:0000259" key="11">
    <source>
        <dbReference type="PROSITE" id="PS51192"/>
    </source>
</evidence>
<evidence type="ECO:0000313" key="15">
    <source>
        <dbReference type="Proteomes" id="UP000539642"/>
    </source>
</evidence>
<feature type="domain" description="Helicase C-terminal" evidence="12">
    <location>
        <begin position="284"/>
        <end position="444"/>
    </location>
</feature>
<evidence type="ECO:0000256" key="5">
    <source>
        <dbReference type="ARBA" id="ARBA00022840"/>
    </source>
</evidence>
<dbReference type="EC" id="3.6.4.13" evidence="14"/>
<evidence type="ECO:0000256" key="3">
    <source>
        <dbReference type="ARBA" id="ARBA00022801"/>
    </source>
</evidence>
<feature type="compositionally biased region" description="Gly residues" evidence="10">
    <location>
        <begin position="476"/>
        <end position="485"/>
    </location>
</feature>
<keyword evidence="2 9" id="KW-0547">Nucleotide-binding</keyword>
<reference evidence="14 15" key="1">
    <citation type="submission" date="2020-08" db="EMBL/GenBank/DDBJ databases">
        <title>Genomic Encyclopedia of Type Strains, Phase IV (KMG-IV): sequencing the most valuable type-strain genomes for metagenomic binning, comparative biology and taxonomic classification.</title>
        <authorList>
            <person name="Goeker M."/>
        </authorList>
    </citation>
    <scope>NUCLEOTIDE SEQUENCE [LARGE SCALE GENOMIC DNA]</scope>
    <source>
        <strain evidence="14 15">DSM 28570</strain>
    </source>
</reference>
<dbReference type="InterPro" id="IPR011545">
    <property type="entry name" value="DEAD/DEAH_box_helicase_dom"/>
</dbReference>
<dbReference type="InterPro" id="IPR023554">
    <property type="entry name" value="RNA_helicase_ATP-dep_RhlB"/>
</dbReference>
<dbReference type="InterPro" id="IPR014001">
    <property type="entry name" value="Helicase_ATP-bd"/>
</dbReference>
<evidence type="ECO:0000256" key="10">
    <source>
        <dbReference type="SAM" id="MobiDB-lite"/>
    </source>
</evidence>
<dbReference type="GO" id="GO:0016787">
    <property type="term" value="F:hydrolase activity"/>
    <property type="evidence" value="ECO:0007669"/>
    <property type="project" value="UniProtKB-KW"/>
</dbReference>
<evidence type="ECO:0000256" key="8">
    <source>
        <dbReference type="PROSITE-ProRule" id="PRU00552"/>
    </source>
</evidence>
<keyword evidence="1" id="KW-0963">Cytoplasm</keyword>
<sequence length="485" mass="53876">MERPAEDLSTMEVPVAPVVRDNQPAEGQERPGRKRKRRDPRPPAAVEVESAWTIDQFAVEPIAGQTRFHDFDIPPEVMHGIADLDFRYCTPIQEKSLPEVLAGHDLIGKANTGTGKSAVFLVAILARLMRDDREGKRPRALVIAPTRELVLQIARDGVALAKYTGLRVTAVFGGTDYQAQMNDLTRGTTDIVVATPGRLLDFLGKGILSLDGCGIMVIDEADRMLDMGFIPDVRRIIGRLPKKEERQTLLFSATLSEDVKHLASQWCVHPRTVEAEVEQVVVATVKQIVYLVTADEKYTVLYNLIARHRDERIIVFTNMKNEAKRLSDRLQRNGVECLLLSGEVPQVKRTSRLESFRTGRTNVLVATDVAGRGIHIEGITYAVNYTLPYEPEDYVHRIGRTGRAGAVGTAVSFACEEGAFYLPAIEEYIGRKLECVMPDEWLLQPPPKGAPAPRQERGEQAPRRQSSGRRKRRPGQRGGSSGNSA</sequence>
<keyword evidence="5 9" id="KW-0067">ATP-binding</keyword>
<protein>
    <submittedName>
        <fullName evidence="14">ATP-dependent RNA helicase RhlB</fullName>
        <ecNumber evidence="14">3.6.4.13</ecNumber>
    </submittedName>
</protein>
<dbReference type="InterPro" id="IPR001650">
    <property type="entry name" value="Helicase_C-like"/>
</dbReference>
<dbReference type="PROSITE" id="PS51192">
    <property type="entry name" value="HELICASE_ATP_BIND_1"/>
    <property type="match status" value="1"/>
</dbReference>
<dbReference type="GO" id="GO:0003723">
    <property type="term" value="F:RNA binding"/>
    <property type="evidence" value="ECO:0007669"/>
    <property type="project" value="UniProtKB-KW"/>
</dbReference>
<keyword evidence="15" id="KW-1185">Reference proteome</keyword>
<dbReference type="InterPro" id="IPR050079">
    <property type="entry name" value="DEAD_box_RNA_helicase"/>
</dbReference>
<dbReference type="PANTHER" id="PTHR47959:SF10">
    <property type="entry name" value="ATP-DEPENDENT RNA HELICASE RHLB"/>
    <property type="match status" value="1"/>
</dbReference>
<dbReference type="InterPro" id="IPR000629">
    <property type="entry name" value="RNA-helicase_DEAD-box_CS"/>
</dbReference>
<evidence type="ECO:0000256" key="9">
    <source>
        <dbReference type="RuleBase" id="RU000492"/>
    </source>
</evidence>
<keyword evidence="3 9" id="KW-0378">Hydrolase</keyword>
<keyword evidence="4 9" id="KW-0347">Helicase</keyword>
<evidence type="ECO:0000259" key="12">
    <source>
        <dbReference type="PROSITE" id="PS51194"/>
    </source>
</evidence>
<dbReference type="PANTHER" id="PTHR47959">
    <property type="entry name" value="ATP-DEPENDENT RNA HELICASE RHLE-RELATED"/>
    <property type="match status" value="1"/>
</dbReference>
<feature type="region of interest" description="Disordered" evidence="10">
    <location>
        <begin position="443"/>
        <end position="485"/>
    </location>
</feature>
<evidence type="ECO:0000259" key="13">
    <source>
        <dbReference type="PROSITE" id="PS51195"/>
    </source>
</evidence>
<feature type="domain" description="DEAD-box RNA helicase Q" evidence="13">
    <location>
        <begin position="66"/>
        <end position="94"/>
    </location>
</feature>
<evidence type="ECO:0000256" key="6">
    <source>
        <dbReference type="ARBA" id="ARBA00022884"/>
    </source>
</evidence>
<dbReference type="PROSITE" id="PS00039">
    <property type="entry name" value="DEAD_ATP_HELICASE"/>
    <property type="match status" value="1"/>
</dbReference>
<dbReference type="PROSITE" id="PS51194">
    <property type="entry name" value="HELICASE_CTER"/>
    <property type="match status" value="1"/>
</dbReference>
<dbReference type="HAMAP" id="MF_00661">
    <property type="entry name" value="DEAD_helicase_RhlB"/>
    <property type="match status" value="1"/>
</dbReference>
<dbReference type="AlphaFoldDB" id="A0A840UPY1"/>
<name>A0A840UPY1_9BACT</name>
<organism evidence="14 15">
    <name type="scientific">Desulfoprunum benzoelyticum</name>
    <dbReference type="NCBI Taxonomy" id="1506996"/>
    <lineage>
        <taxon>Bacteria</taxon>
        <taxon>Pseudomonadati</taxon>
        <taxon>Thermodesulfobacteriota</taxon>
        <taxon>Desulfobulbia</taxon>
        <taxon>Desulfobulbales</taxon>
        <taxon>Desulfobulbaceae</taxon>
        <taxon>Desulfoprunum</taxon>
    </lineage>
</organism>
<dbReference type="InterPro" id="IPR027417">
    <property type="entry name" value="P-loop_NTPase"/>
</dbReference>
<dbReference type="PROSITE" id="PS51195">
    <property type="entry name" value="Q_MOTIF"/>
    <property type="match status" value="1"/>
</dbReference>
<evidence type="ECO:0000256" key="1">
    <source>
        <dbReference type="ARBA" id="ARBA00022490"/>
    </source>
</evidence>
<dbReference type="Proteomes" id="UP000539642">
    <property type="component" value="Unassembled WGS sequence"/>
</dbReference>
<keyword evidence="6" id="KW-0694">RNA-binding</keyword>
<proteinExistence type="inferred from homology"/>
<comment type="caution">
    <text evidence="14">The sequence shown here is derived from an EMBL/GenBank/DDBJ whole genome shotgun (WGS) entry which is preliminary data.</text>
</comment>
<dbReference type="Gene3D" id="3.40.50.300">
    <property type="entry name" value="P-loop containing nucleotide triphosphate hydrolases"/>
    <property type="match status" value="2"/>
</dbReference>
<comment type="similarity">
    <text evidence="7 9">Belongs to the DEAD box helicase family.</text>
</comment>
<dbReference type="RefSeq" id="WP_337833432.1">
    <property type="nucleotide sequence ID" value="NZ_JACHEO010000007.1"/>
</dbReference>
<accession>A0A840UPY1</accession>
<evidence type="ECO:0000256" key="7">
    <source>
        <dbReference type="ARBA" id="ARBA00038437"/>
    </source>
</evidence>
<evidence type="ECO:0000313" key="14">
    <source>
        <dbReference type="EMBL" id="MBB5347842.1"/>
    </source>
</evidence>
<dbReference type="GO" id="GO:0005524">
    <property type="term" value="F:ATP binding"/>
    <property type="evidence" value="ECO:0007669"/>
    <property type="project" value="UniProtKB-KW"/>
</dbReference>
<dbReference type="SMART" id="SM00490">
    <property type="entry name" value="HELICc"/>
    <property type="match status" value="1"/>
</dbReference>
<evidence type="ECO:0000256" key="2">
    <source>
        <dbReference type="ARBA" id="ARBA00022741"/>
    </source>
</evidence>
<dbReference type="GO" id="GO:0005829">
    <property type="term" value="C:cytosol"/>
    <property type="evidence" value="ECO:0007669"/>
    <property type="project" value="TreeGrafter"/>
</dbReference>
<feature type="compositionally biased region" description="Basic residues" evidence="10">
    <location>
        <begin position="466"/>
        <end position="475"/>
    </location>
</feature>
<dbReference type="InterPro" id="IPR014014">
    <property type="entry name" value="RNA_helicase_DEAD_Q_motif"/>
</dbReference>